<dbReference type="GO" id="GO:0004553">
    <property type="term" value="F:hydrolase activity, hydrolyzing O-glycosyl compounds"/>
    <property type="evidence" value="ECO:0007669"/>
    <property type="project" value="InterPro"/>
</dbReference>
<name>A0A502EBA2_9MYCO</name>
<keyword evidence="3" id="KW-0326">Glycosidase</keyword>
<proteinExistence type="inferred from homology"/>
<evidence type="ECO:0000313" key="5">
    <source>
        <dbReference type="Proteomes" id="UP000320095"/>
    </source>
</evidence>
<dbReference type="SUPFAM" id="SSF48208">
    <property type="entry name" value="Six-hairpin glycosidases"/>
    <property type="match status" value="1"/>
</dbReference>
<dbReference type="Proteomes" id="UP000320095">
    <property type="component" value="Unassembled WGS sequence"/>
</dbReference>
<keyword evidence="5" id="KW-1185">Reference proteome</keyword>
<dbReference type="Pfam" id="PF01270">
    <property type="entry name" value="Glyco_hydro_8"/>
    <property type="match status" value="1"/>
</dbReference>
<dbReference type="InterPro" id="IPR008928">
    <property type="entry name" value="6-hairpin_glycosidase_sf"/>
</dbReference>
<accession>A0A502EBA2</accession>
<organism evidence="4 5">
    <name type="scientific">Mycolicibacterium hodleri</name>
    <dbReference type="NCBI Taxonomy" id="49897"/>
    <lineage>
        <taxon>Bacteria</taxon>
        <taxon>Bacillati</taxon>
        <taxon>Actinomycetota</taxon>
        <taxon>Actinomycetes</taxon>
        <taxon>Mycobacteriales</taxon>
        <taxon>Mycobacteriaceae</taxon>
        <taxon>Mycolicibacterium</taxon>
    </lineage>
</organism>
<dbReference type="EMBL" id="RCZG01000004">
    <property type="protein sequence ID" value="TPG34249.1"/>
    <property type="molecule type" value="Genomic_DNA"/>
</dbReference>
<dbReference type="InterPro" id="IPR002037">
    <property type="entry name" value="Glyco_hydro_8"/>
</dbReference>
<dbReference type="Gene3D" id="1.50.10.10">
    <property type="match status" value="1"/>
</dbReference>
<protein>
    <submittedName>
        <fullName evidence="4">Glycoside hydrolase</fullName>
    </submittedName>
</protein>
<keyword evidence="2 4" id="KW-0378">Hydrolase</keyword>
<evidence type="ECO:0000256" key="3">
    <source>
        <dbReference type="ARBA" id="ARBA00023295"/>
    </source>
</evidence>
<dbReference type="AlphaFoldDB" id="A0A502EBA2"/>
<evidence type="ECO:0000256" key="1">
    <source>
        <dbReference type="ARBA" id="ARBA00009209"/>
    </source>
</evidence>
<reference evidence="4 5" key="1">
    <citation type="journal article" date="2019" name="Environ. Microbiol.">
        <title>Species interactions and distinct microbial communities in high Arctic permafrost affected cryosols are associated with the CH4 and CO2 gas fluxes.</title>
        <authorList>
            <person name="Altshuler I."/>
            <person name="Hamel J."/>
            <person name="Turney S."/>
            <person name="Magnuson E."/>
            <person name="Levesque R."/>
            <person name="Greer C."/>
            <person name="Whyte L.G."/>
        </authorList>
    </citation>
    <scope>NUCLEOTIDE SEQUENCE [LARGE SCALE GENOMIC DNA]</scope>
    <source>
        <strain evidence="4 5">S5.20</strain>
    </source>
</reference>
<dbReference type="InterPro" id="IPR012341">
    <property type="entry name" value="6hp_glycosidase-like_sf"/>
</dbReference>
<dbReference type="GO" id="GO:0005975">
    <property type="term" value="P:carbohydrate metabolic process"/>
    <property type="evidence" value="ECO:0007669"/>
    <property type="project" value="InterPro"/>
</dbReference>
<evidence type="ECO:0000313" key="4">
    <source>
        <dbReference type="EMBL" id="TPG34249.1"/>
    </source>
</evidence>
<comment type="similarity">
    <text evidence="1">Belongs to the glycosyl hydrolase 8 (cellulase D) family.</text>
</comment>
<evidence type="ECO:0000256" key="2">
    <source>
        <dbReference type="ARBA" id="ARBA00022801"/>
    </source>
</evidence>
<dbReference type="PRINTS" id="PR00735">
    <property type="entry name" value="GLHYDRLASE8"/>
</dbReference>
<gene>
    <name evidence="4" type="ORF">EAH80_11700</name>
</gene>
<sequence length="379" mass="40207">MIVVVVVTMVATLGTVWRSNWIGSHDAGQTRGQDDVAATSAARDFLNGYVEPDGRVVRRDEGGDVVSEGQAYGMLIAAAIGDESTFRRVWAWTKSNLSRSDGLLAWRWLDGAIADPNSASDADLDAVRALLLAGSRFSADDLTEDGRRMAAAVMSVETVELTPAEVVAMGSSNPPPPPDAQSRVLVGGNWATSNPWQINPSYFNPRAEQQLSQTDPRWGAMTATHRALLEQLSSQAPLLPDWAQIDDGSVKAVGHNDVPVQAGLDAARIAIRFSESCSPDDRRLAAALGAELNAPPMAVGIRHLDGSPAVEWKHPISLVAAAAADHAAGHDAGADEDLIAAMNLQRDYPSYYGAAWVALGYLMLRTSMLGSCDASPSAP</sequence>
<comment type="caution">
    <text evidence="4">The sequence shown here is derived from an EMBL/GenBank/DDBJ whole genome shotgun (WGS) entry which is preliminary data.</text>
</comment>